<name>A0A1Z5K2E0_FISSO</name>
<keyword evidence="1" id="KW-0479">Metal-binding</keyword>
<dbReference type="Pfam" id="PF00233">
    <property type="entry name" value="PDEase_I"/>
    <property type="match status" value="1"/>
</dbReference>
<feature type="domain" description="PDEase" evidence="3">
    <location>
        <begin position="2"/>
        <end position="164"/>
    </location>
</feature>
<dbReference type="SUPFAM" id="SSF109604">
    <property type="entry name" value="HD-domain/PDEase-like"/>
    <property type="match status" value="1"/>
</dbReference>
<dbReference type="InterPro" id="IPR036971">
    <property type="entry name" value="PDEase_catalytic_dom_sf"/>
</dbReference>
<dbReference type="Gene3D" id="1.10.1300.10">
    <property type="entry name" value="3'5'-cyclic nucleotide phosphodiesterase, catalytic domain"/>
    <property type="match status" value="1"/>
</dbReference>
<reference evidence="4 5" key="1">
    <citation type="journal article" date="2015" name="Plant Cell">
        <title>Oil accumulation by the oleaginous diatom Fistulifera solaris as revealed by the genome and transcriptome.</title>
        <authorList>
            <person name="Tanaka T."/>
            <person name="Maeda Y."/>
            <person name="Veluchamy A."/>
            <person name="Tanaka M."/>
            <person name="Abida H."/>
            <person name="Marechal E."/>
            <person name="Bowler C."/>
            <person name="Muto M."/>
            <person name="Sunaga Y."/>
            <person name="Tanaka M."/>
            <person name="Yoshino T."/>
            <person name="Taniguchi T."/>
            <person name="Fukuda Y."/>
            <person name="Nemoto M."/>
            <person name="Matsumoto M."/>
            <person name="Wong P.S."/>
            <person name="Aburatani S."/>
            <person name="Fujibuchi W."/>
        </authorList>
    </citation>
    <scope>NUCLEOTIDE SEQUENCE [LARGE SCALE GENOMIC DNA]</scope>
    <source>
        <strain evidence="4 5">JPCC DA0580</strain>
    </source>
</reference>
<evidence type="ECO:0000256" key="1">
    <source>
        <dbReference type="ARBA" id="ARBA00022723"/>
    </source>
</evidence>
<dbReference type="InterPro" id="IPR002073">
    <property type="entry name" value="PDEase_catalytic_dom"/>
</dbReference>
<sequence>MAAAYNNQSVAEQNSVDLAWHILMDSAFSNLKACLFKTEGDLRRLRQLVVNSVMATDIFDKDLGAMRKKRWADAFHNPDSKEEIDTQIHRKATIVIEHLIQASDVSHTMQHWHVYQKWNERLFEEMYLGYKAGLLENDPSVNWYKGELGFFDNYIIPLTKKLKECGVFGVSSDEYLNYATNNRAEWEKKGEEIVQKFLEKYG</sequence>
<dbReference type="InParanoid" id="A0A1Z5K2E0"/>
<dbReference type="OrthoDB" id="41064at2759"/>
<dbReference type="EMBL" id="BDSP01000147">
    <property type="protein sequence ID" value="GAX20322.1"/>
    <property type="molecule type" value="Genomic_DNA"/>
</dbReference>
<organism evidence="4 5">
    <name type="scientific">Fistulifera solaris</name>
    <name type="common">Oleaginous diatom</name>
    <dbReference type="NCBI Taxonomy" id="1519565"/>
    <lineage>
        <taxon>Eukaryota</taxon>
        <taxon>Sar</taxon>
        <taxon>Stramenopiles</taxon>
        <taxon>Ochrophyta</taxon>
        <taxon>Bacillariophyta</taxon>
        <taxon>Bacillariophyceae</taxon>
        <taxon>Bacillariophycidae</taxon>
        <taxon>Naviculales</taxon>
        <taxon>Naviculaceae</taxon>
        <taxon>Fistulifera</taxon>
    </lineage>
</organism>
<accession>A0A1Z5K2E0</accession>
<gene>
    <name evidence="4" type="ORF">FisN_9Hu030</name>
</gene>
<protein>
    <recommendedName>
        <fullName evidence="3">PDEase domain-containing protein</fullName>
    </recommendedName>
</protein>
<keyword evidence="5" id="KW-1185">Reference proteome</keyword>
<evidence type="ECO:0000313" key="5">
    <source>
        <dbReference type="Proteomes" id="UP000198406"/>
    </source>
</evidence>
<evidence type="ECO:0000313" key="4">
    <source>
        <dbReference type="EMBL" id="GAX20322.1"/>
    </source>
</evidence>
<dbReference type="GO" id="GO:0004114">
    <property type="term" value="F:3',5'-cyclic-nucleotide phosphodiesterase activity"/>
    <property type="evidence" value="ECO:0007669"/>
    <property type="project" value="InterPro"/>
</dbReference>
<evidence type="ECO:0000256" key="2">
    <source>
        <dbReference type="ARBA" id="ARBA00022801"/>
    </source>
</evidence>
<dbReference type="GO" id="GO:0007165">
    <property type="term" value="P:signal transduction"/>
    <property type="evidence" value="ECO:0007669"/>
    <property type="project" value="InterPro"/>
</dbReference>
<dbReference type="AlphaFoldDB" id="A0A1Z5K2E0"/>
<keyword evidence="2" id="KW-0378">Hydrolase</keyword>
<proteinExistence type="predicted"/>
<dbReference type="GO" id="GO:0046872">
    <property type="term" value="F:metal ion binding"/>
    <property type="evidence" value="ECO:0007669"/>
    <property type="project" value="UniProtKB-KW"/>
</dbReference>
<comment type="caution">
    <text evidence="4">The sequence shown here is derived from an EMBL/GenBank/DDBJ whole genome shotgun (WGS) entry which is preliminary data.</text>
</comment>
<dbReference type="PANTHER" id="PTHR11347">
    <property type="entry name" value="CYCLIC NUCLEOTIDE PHOSPHODIESTERASE"/>
    <property type="match status" value="1"/>
</dbReference>
<dbReference type="Proteomes" id="UP000198406">
    <property type="component" value="Unassembled WGS sequence"/>
</dbReference>
<evidence type="ECO:0000259" key="3">
    <source>
        <dbReference type="Pfam" id="PF00233"/>
    </source>
</evidence>